<protein>
    <recommendedName>
        <fullName evidence="4">Helix-turn-helix domain-containing protein</fullName>
    </recommendedName>
</protein>
<feature type="region of interest" description="Disordered" evidence="1">
    <location>
        <begin position="146"/>
        <end position="167"/>
    </location>
</feature>
<dbReference type="Proteomes" id="UP000029733">
    <property type="component" value="Unassembled WGS sequence"/>
</dbReference>
<evidence type="ECO:0000313" key="2">
    <source>
        <dbReference type="EMBL" id="TLD94928.1"/>
    </source>
</evidence>
<reference evidence="2 3" key="1">
    <citation type="journal article" date="2014" name="Genome Announc.">
        <title>Draft genome sequences of eight enterohepatic helicobacter species isolated from both laboratory and wild rodents.</title>
        <authorList>
            <person name="Sheh A."/>
            <person name="Shen Z."/>
            <person name="Fox J.G."/>
        </authorList>
    </citation>
    <scope>NUCLEOTIDE SEQUENCE [LARGE SCALE GENOMIC DNA]</scope>
    <source>
        <strain evidence="2 3">MIT 09-6949</strain>
    </source>
</reference>
<evidence type="ECO:0000256" key="1">
    <source>
        <dbReference type="SAM" id="MobiDB-lite"/>
    </source>
</evidence>
<feature type="compositionally biased region" description="Basic and acidic residues" evidence="1">
    <location>
        <begin position="149"/>
        <end position="167"/>
    </location>
</feature>
<keyword evidence="3" id="KW-1185">Reference proteome</keyword>
<comment type="caution">
    <text evidence="2">The sequence shown here is derived from an EMBL/GenBank/DDBJ whole genome shotgun (WGS) entry which is preliminary data.</text>
</comment>
<evidence type="ECO:0008006" key="4">
    <source>
        <dbReference type="Google" id="ProtNLM"/>
    </source>
</evidence>
<accession>A0A4U8T643</accession>
<evidence type="ECO:0000313" key="3">
    <source>
        <dbReference type="Proteomes" id="UP000029733"/>
    </source>
</evidence>
<proteinExistence type="predicted"/>
<gene>
    <name evidence="2" type="ORF">LS71_008895</name>
</gene>
<dbReference type="EMBL" id="JRPR02000013">
    <property type="protein sequence ID" value="TLD94928.1"/>
    <property type="molecule type" value="Genomic_DNA"/>
</dbReference>
<dbReference type="AlphaFoldDB" id="A0A4U8T643"/>
<dbReference type="RefSeq" id="WP_034356751.1">
    <property type="nucleotide sequence ID" value="NZ_JRPR02000013.1"/>
</dbReference>
<dbReference type="OrthoDB" id="5418093at2"/>
<dbReference type="STRING" id="1677920.LS71_08780"/>
<name>A0A4U8T643_9HELI</name>
<sequence length="347" mass="39126">MILSSKPVKNYTKISNEIICNTKLSVNARLCLIYILSLPESFNVHLEVVAQKLDMSLRSVQRCIKELIAENILQKTRLRDKNGCFSGESLYVFEMSEDCELESVEDWQIERLMDTSMHNLAKEDLEDVARNKQKSVSKSVSFAHSCGNEAKKSPKDAPEAIFQPDDKNPPVEICRHNKIINNINKNKNIYTLAHANKLLILAFQAGKNLKSARTHFDFDSLKALNDEHKAALRQFLTYRAQKGKITPLTKELIIKKAVEIVKSGADLQAVVEQSILKGWSGLFVPKDAPNAPFAKYFNKNTPNVGAKGQNSAQNLAQNQAANAEQKPQWVQDRERKESIIDSFLQSL</sequence>
<organism evidence="2 3">
    <name type="scientific">Helicobacter jaachi</name>
    <dbReference type="NCBI Taxonomy" id="1677920"/>
    <lineage>
        <taxon>Bacteria</taxon>
        <taxon>Pseudomonadati</taxon>
        <taxon>Campylobacterota</taxon>
        <taxon>Epsilonproteobacteria</taxon>
        <taxon>Campylobacterales</taxon>
        <taxon>Helicobacteraceae</taxon>
        <taxon>Helicobacter</taxon>
    </lineage>
</organism>